<reference evidence="2 3" key="2">
    <citation type="submission" date="2014-05" db="EMBL/GenBank/DDBJ databases">
        <title>Genome sequence of Streptococcus gallolyticus.</title>
        <authorList>
            <person name="Del Campo R."/>
        </authorList>
    </citation>
    <scope>NUCLEOTIDE SEQUENCE [LARGE SCALE GENOMIC DNA]</scope>
    <source>
        <strain evidence="2 3">LMG17956</strain>
    </source>
</reference>
<dbReference type="AlphaFoldDB" id="A0A060RJJ2"/>
<feature type="signal peptide" evidence="1">
    <location>
        <begin position="1"/>
        <end position="20"/>
    </location>
</feature>
<evidence type="ECO:0000313" key="2">
    <source>
        <dbReference type="EMBL" id="CDO17180.1"/>
    </source>
</evidence>
<keyword evidence="1" id="KW-0732">Signal</keyword>
<proteinExistence type="predicted"/>
<dbReference type="Proteomes" id="UP000027584">
    <property type="component" value="Unassembled WGS sequence"/>
</dbReference>
<evidence type="ECO:0000256" key="1">
    <source>
        <dbReference type="SAM" id="SignalP"/>
    </source>
</evidence>
<comment type="caution">
    <text evidence="2">The sequence shown here is derived from an EMBL/GenBank/DDBJ whole genome shotgun (WGS) entry which is preliminary data.</text>
</comment>
<gene>
    <name evidence="2" type="ORF">BN963_SGAL_00360</name>
</gene>
<sequence length="169" mass="18156">MMKKNIIISLSALVLLGAFGASLTTKQTSVQPTKVVTADTKDTVVEQQSSVDDEVSQISNTTIREFVQYFRATGDNPDEFCLFEDLSDDKRIVVIDDGTTPADKAPVIGYSADDAESTVVGSLTTEEGTITFDTSDPSQSATIAEIKASRSTISIKGKLAISDLVSFYR</sequence>
<name>A0A060RJJ2_9STRE</name>
<protein>
    <submittedName>
        <fullName evidence="2">Hypothetical secreted protein</fullName>
    </submittedName>
</protein>
<dbReference type="EMBL" id="CCBC010000061">
    <property type="protein sequence ID" value="CDO17180.1"/>
    <property type="molecule type" value="Genomic_DNA"/>
</dbReference>
<reference evidence="2 3" key="1">
    <citation type="submission" date="2014-02" db="EMBL/GenBank/DDBJ databases">
        <authorList>
            <person name="Manrique M."/>
        </authorList>
    </citation>
    <scope>NUCLEOTIDE SEQUENCE [LARGE SCALE GENOMIC DNA]</scope>
    <source>
        <strain evidence="2 3">LMG17956</strain>
    </source>
</reference>
<evidence type="ECO:0000313" key="3">
    <source>
        <dbReference type="Proteomes" id="UP000027584"/>
    </source>
</evidence>
<organism evidence="2 3">
    <name type="scientific">Streptococcus gallolyticus</name>
    <dbReference type="NCBI Taxonomy" id="315405"/>
    <lineage>
        <taxon>Bacteria</taxon>
        <taxon>Bacillati</taxon>
        <taxon>Bacillota</taxon>
        <taxon>Bacilli</taxon>
        <taxon>Lactobacillales</taxon>
        <taxon>Streptococcaceae</taxon>
        <taxon>Streptococcus</taxon>
    </lineage>
</organism>
<accession>A0A060RJJ2</accession>
<feature type="chain" id="PRO_5038991278" evidence="1">
    <location>
        <begin position="21"/>
        <end position="169"/>
    </location>
</feature>